<reference evidence="1" key="1">
    <citation type="submission" date="2020-08" db="EMBL/GenBank/DDBJ databases">
        <title>Pontibacter sp. SD6 16S ribosomal RNA gene Genome sequencing and assembly.</title>
        <authorList>
            <person name="Kang M."/>
        </authorList>
    </citation>
    <scope>NUCLEOTIDE SEQUENCE</scope>
    <source>
        <strain evidence="1">SD6</strain>
    </source>
</reference>
<accession>A0A923N494</accession>
<sequence>MPTDTPTTTAELVISQATSMEGAWRLEDDAAGGKADVTAVKIVQDGYFTVTVYDQQARKFIGTYGGTFSNINGRLTGKYEFNTFDSTLVGKSVSGTSALQNGKWRTTGLGRSGDVAETWVKIDEQRSSSPLAGTWRISGRERNGQMSTMQPGPRKTLKILSDSRFQWIAFNSETGEFSGTGGGTYTAQNGKYTENIEFFSRDQERVGMQLTFDYEAKDGKWHHSGKSSTGNKINEIWERISSK</sequence>
<comment type="caution">
    <text evidence="1">The sequence shown here is derived from an EMBL/GenBank/DDBJ whole genome shotgun (WGS) entry which is preliminary data.</text>
</comment>
<protein>
    <submittedName>
        <fullName evidence="1">Membrane or secreted protein</fullName>
    </submittedName>
</protein>
<dbReference type="Proteomes" id="UP000603640">
    <property type="component" value="Unassembled WGS sequence"/>
</dbReference>
<evidence type="ECO:0000313" key="1">
    <source>
        <dbReference type="EMBL" id="MBC5991894.1"/>
    </source>
</evidence>
<keyword evidence="2" id="KW-1185">Reference proteome</keyword>
<proteinExistence type="predicted"/>
<dbReference type="EMBL" id="JACRVF010000001">
    <property type="protein sequence ID" value="MBC5991894.1"/>
    <property type="molecule type" value="Genomic_DNA"/>
</dbReference>
<name>A0A923N494_9BACT</name>
<gene>
    <name evidence="1" type="ORF">H8S84_03485</name>
</gene>
<dbReference type="AlphaFoldDB" id="A0A923N494"/>
<dbReference type="Gene3D" id="2.40.128.490">
    <property type="entry name" value="Uncharacterised protein PF14869, DUF4488"/>
    <property type="match status" value="1"/>
</dbReference>
<organism evidence="1 2">
    <name type="scientific">Pontibacter cellulosilyticus</name>
    <dbReference type="NCBI Taxonomy" id="1720253"/>
    <lineage>
        <taxon>Bacteria</taxon>
        <taxon>Pseudomonadati</taxon>
        <taxon>Bacteroidota</taxon>
        <taxon>Cytophagia</taxon>
        <taxon>Cytophagales</taxon>
        <taxon>Hymenobacteraceae</taxon>
        <taxon>Pontibacter</taxon>
    </lineage>
</organism>
<evidence type="ECO:0000313" key="2">
    <source>
        <dbReference type="Proteomes" id="UP000603640"/>
    </source>
</evidence>